<dbReference type="AlphaFoldDB" id="T1JWT4"/>
<evidence type="ECO:0000313" key="3">
    <source>
        <dbReference type="Proteomes" id="UP000015104"/>
    </source>
</evidence>
<protein>
    <submittedName>
        <fullName evidence="2">Uncharacterized protein</fullName>
    </submittedName>
</protein>
<accession>T1JWT4</accession>
<organism evidence="2 3">
    <name type="scientific">Tetranychus urticae</name>
    <name type="common">Two-spotted spider mite</name>
    <dbReference type="NCBI Taxonomy" id="32264"/>
    <lineage>
        <taxon>Eukaryota</taxon>
        <taxon>Metazoa</taxon>
        <taxon>Ecdysozoa</taxon>
        <taxon>Arthropoda</taxon>
        <taxon>Chelicerata</taxon>
        <taxon>Arachnida</taxon>
        <taxon>Acari</taxon>
        <taxon>Acariformes</taxon>
        <taxon>Trombidiformes</taxon>
        <taxon>Prostigmata</taxon>
        <taxon>Eleutherengona</taxon>
        <taxon>Raphignathae</taxon>
        <taxon>Tetranychoidea</taxon>
        <taxon>Tetranychidae</taxon>
        <taxon>Tetranychus</taxon>
    </lineage>
</organism>
<name>T1JWT4_TETUR</name>
<feature type="transmembrane region" description="Helical" evidence="1">
    <location>
        <begin position="57"/>
        <end position="80"/>
    </location>
</feature>
<reference evidence="3" key="1">
    <citation type="submission" date="2011-08" db="EMBL/GenBank/DDBJ databases">
        <authorList>
            <person name="Rombauts S."/>
        </authorList>
    </citation>
    <scope>NUCLEOTIDE SEQUENCE</scope>
    <source>
        <strain evidence="3">London</strain>
    </source>
</reference>
<dbReference type="HOGENOM" id="CLU_1973319_0_0_1"/>
<sequence>MDIDPLYPLTVDYFTSPEIWQLFEIFIWQLIMAKIGKNRTFVYMQRRYEKPPINEPALILLLTVFTISYIILIVDEWIGIIRRGDRLFPNFAALARKLLVPLPDALRERQVGFFNFGDPDPEDDDED</sequence>
<proteinExistence type="predicted"/>
<dbReference type="OrthoDB" id="10418675at2759"/>
<reference evidence="2" key="2">
    <citation type="submission" date="2015-06" db="UniProtKB">
        <authorList>
            <consortium name="EnsemblMetazoa"/>
        </authorList>
    </citation>
    <scope>IDENTIFICATION</scope>
</reference>
<dbReference type="OMA" id="LFEIFIW"/>
<evidence type="ECO:0000313" key="2">
    <source>
        <dbReference type="EnsemblMetazoa" id="tetur02g09430.1"/>
    </source>
</evidence>
<keyword evidence="3" id="KW-1185">Reference proteome</keyword>
<dbReference type="EMBL" id="CAEY01000815">
    <property type="status" value="NOT_ANNOTATED_CDS"/>
    <property type="molecule type" value="Genomic_DNA"/>
</dbReference>
<keyword evidence="1" id="KW-0472">Membrane</keyword>
<gene>
    <name evidence="2" type="primary">107371358</name>
</gene>
<keyword evidence="1" id="KW-0812">Transmembrane</keyword>
<feature type="transmembrane region" description="Helical" evidence="1">
    <location>
        <begin position="19"/>
        <end position="36"/>
    </location>
</feature>
<dbReference type="KEGG" id="tut:107371358"/>
<dbReference type="Proteomes" id="UP000015104">
    <property type="component" value="Unassembled WGS sequence"/>
</dbReference>
<keyword evidence="1" id="KW-1133">Transmembrane helix</keyword>
<evidence type="ECO:0000256" key="1">
    <source>
        <dbReference type="SAM" id="Phobius"/>
    </source>
</evidence>
<dbReference type="EnsemblMetazoa" id="tetur02g09430.1">
    <property type="protein sequence ID" value="tetur02g09430.1"/>
    <property type="gene ID" value="tetur02g09430"/>
</dbReference>